<protein>
    <submittedName>
        <fullName evidence="2">Putative HNH endonuclease</fullName>
    </submittedName>
</protein>
<reference evidence="2 4" key="1">
    <citation type="submission" date="2018-10" db="EMBL/GenBank/DDBJ databases">
        <authorList>
            <person name="Redgwell R T."/>
            <person name="Michniewski S."/>
            <person name="Millard A."/>
        </authorList>
    </citation>
    <scope>NUCLEOTIDE SEQUENCE [LARGE SCALE GENOMIC DNA]</scope>
    <source>
        <strain evidence="2">VB_Eco_mar001J1</strain>
        <strain evidence="4">vB_Eco_mar001J1</strain>
        <strain evidence="3">VB_Eco_mar002J2</strain>
    </source>
</reference>
<dbReference type="Proteomes" id="UP000310467">
    <property type="component" value="Segment"/>
</dbReference>
<dbReference type="GeneID" id="55016080"/>
<evidence type="ECO:0000259" key="1">
    <source>
        <dbReference type="Pfam" id="PF13392"/>
    </source>
</evidence>
<feature type="domain" description="HNH nuclease" evidence="1">
    <location>
        <begin position="56"/>
        <end position="101"/>
    </location>
</feature>
<proteinExistence type="predicted"/>
<accession>A0A3P4A821</accession>
<evidence type="ECO:0000313" key="2">
    <source>
        <dbReference type="EMBL" id="VCU43621.1"/>
    </source>
</evidence>
<dbReference type="Pfam" id="PF13392">
    <property type="entry name" value="HNH_3"/>
    <property type="match status" value="1"/>
</dbReference>
<sequence length="173" mass="19976">MCNSGISRQVLLNLFIYENGRLLWKSPSGRRAKIGDEAGYITKNGYRRIGIGGREYPAHWIVWWMHGKTIPKGMEIDHVNHIRDDNRIENLRLVTRKQNSQNHTRRSTNKSGYTGVMWNKRVSKWCVQVTVDGRCISGGYHASIDSAVSSRDAIWKKYGFHENHGSEKPYDQD</sequence>
<dbReference type="RefSeq" id="YP_009824531.1">
    <property type="nucleotide sequence ID" value="NC_048204.1"/>
</dbReference>
<dbReference type="InterPro" id="IPR044925">
    <property type="entry name" value="His-Me_finger_sf"/>
</dbReference>
<name>A0A3P4A821_9CAUD</name>
<dbReference type="InterPro" id="IPR003615">
    <property type="entry name" value="HNH_nuc"/>
</dbReference>
<dbReference type="GeneID" id="55016317"/>
<dbReference type="SUPFAM" id="SSF54060">
    <property type="entry name" value="His-Me finger endonucleases"/>
    <property type="match status" value="1"/>
</dbReference>
<organism evidence="2 4">
    <name type="scientific">Escherichia phage vB_Eco_mar001J1</name>
    <dbReference type="NCBI Taxonomy" id="2419760"/>
    <lineage>
        <taxon>Viruses</taxon>
        <taxon>Duplodnaviria</taxon>
        <taxon>Heunggongvirae</taxon>
        <taxon>Uroviricota</taxon>
        <taxon>Caudoviricetes</taxon>
        <taxon>Drexlerviridae</taxon>
        <taxon>Tempevirinae</taxon>
        <taxon>Warwickvirus</taxon>
        <taxon>Warwickvirus mar001J1</taxon>
    </lineage>
</organism>
<dbReference type="CDD" id="cd00085">
    <property type="entry name" value="HNHc"/>
    <property type="match status" value="1"/>
</dbReference>
<dbReference type="EMBL" id="LR027388">
    <property type="protein sequence ID" value="VCU43621.1"/>
    <property type="molecule type" value="Genomic_DNA"/>
</dbReference>
<keyword evidence="2" id="KW-0378">Hydrolase</keyword>
<keyword evidence="2" id="KW-0540">Nuclease</keyword>
<evidence type="ECO:0000313" key="3">
    <source>
        <dbReference type="EMBL" id="VCU43725.1"/>
    </source>
</evidence>
<dbReference type="Gene3D" id="3.90.75.20">
    <property type="match status" value="1"/>
</dbReference>
<dbReference type="GO" id="GO:0004519">
    <property type="term" value="F:endonuclease activity"/>
    <property type="evidence" value="ECO:0007669"/>
    <property type="project" value="UniProtKB-KW"/>
</dbReference>
<dbReference type="KEGG" id="vg:55016317"/>
<dbReference type="RefSeq" id="YP_009824740.1">
    <property type="nucleotide sequence ID" value="NC_048206.1"/>
</dbReference>
<gene>
    <name evidence="2" type="primary">endY</name>
    <name evidence="2" type="ORF">MAR001J1_00050</name>
    <name evidence="3" type="ORF">MAR002J2_00076</name>
</gene>
<evidence type="ECO:0000313" key="4">
    <source>
        <dbReference type="Proteomes" id="UP000310467"/>
    </source>
</evidence>
<dbReference type="Proteomes" id="UP000310628">
    <property type="component" value="Segment"/>
</dbReference>
<dbReference type="KEGG" id="vg:55016080"/>
<keyword evidence="4" id="KW-1185">Reference proteome</keyword>
<keyword evidence="2" id="KW-0255">Endonuclease</keyword>
<dbReference type="EMBL" id="LR027385">
    <property type="protein sequence ID" value="VCU43725.1"/>
    <property type="molecule type" value="Genomic_DNA"/>
</dbReference>